<accession>A0A2P7R828</accession>
<dbReference type="PANTHER" id="PTHR43557:SF2">
    <property type="entry name" value="RIESKE DOMAIN-CONTAINING PROTEIN-RELATED"/>
    <property type="match status" value="1"/>
</dbReference>
<dbReference type="OrthoDB" id="9800167at2"/>
<feature type="domain" description="FAD/NAD(P)-binding" evidence="5">
    <location>
        <begin position="7"/>
        <end position="301"/>
    </location>
</feature>
<dbReference type="Pfam" id="PF07992">
    <property type="entry name" value="Pyr_redox_2"/>
    <property type="match status" value="1"/>
</dbReference>
<keyword evidence="8" id="KW-1185">Reference proteome</keyword>
<evidence type="ECO:0000259" key="6">
    <source>
        <dbReference type="Pfam" id="PF14759"/>
    </source>
</evidence>
<dbReference type="SUPFAM" id="SSF55424">
    <property type="entry name" value="FAD/NAD-linked reductases, dimerisation (C-terminal) domain"/>
    <property type="match status" value="1"/>
</dbReference>
<proteinExistence type="predicted"/>
<organism evidence="7 8">
    <name type="scientific">Zobellella endophytica</name>
    <dbReference type="NCBI Taxonomy" id="2116700"/>
    <lineage>
        <taxon>Bacteria</taxon>
        <taxon>Pseudomonadati</taxon>
        <taxon>Pseudomonadota</taxon>
        <taxon>Gammaproteobacteria</taxon>
        <taxon>Aeromonadales</taxon>
        <taxon>Aeromonadaceae</taxon>
        <taxon>Zobellella</taxon>
    </lineage>
</organism>
<evidence type="ECO:0000256" key="4">
    <source>
        <dbReference type="ARBA" id="ARBA00023002"/>
    </source>
</evidence>
<dbReference type="GO" id="GO:0016651">
    <property type="term" value="F:oxidoreductase activity, acting on NAD(P)H"/>
    <property type="evidence" value="ECO:0007669"/>
    <property type="project" value="TreeGrafter"/>
</dbReference>
<dbReference type="Gene3D" id="3.50.50.60">
    <property type="entry name" value="FAD/NAD(P)-binding domain"/>
    <property type="match status" value="2"/>
</dbReference>
<sequence>MKQLISRIVIIGAGQAGAWAAHTLRQQGFDGTLSVVSDEERVFYERPPLSKQVLAGDMAPAALQLFSDEAIDAMHIDWHKPARATAIDPRDHVVTLDNGTELAYDKLLLATGSRARVPVREWLSLPQVYTVRTPEDAARLGERLAPGKRLAILGGGWIGLEVAATARAKGVAVSLFELGERLCARSVRPEVSDYLRDLHREQGVEVELDCGAIELAAGDGGGLVLYRDGQRLLEADAVVVGAGAEIATELGRDAGLEVAQGLVVDDHGRTSDPDIYAAGDVAIHPRLGFCIQSWANAQNQAISAAKAMLGETSPYRDEPWIWSDQYDCNIQILGTPAGHDSRLVRRQVGDKQLAFIYLDQDDRLQSMIAVNDARLVKLGKRWLRAGTVLPADQLADPAVNPMALKP</sequence>
<dbReference type="InterPro" id="IPR023753">
    <property type="entry name" value="FAD/NAD-binding_dom"/>
</dbReference>
<evidence type="ECO:0000313" key="7">
    <source>
        <dbReference type="EMBL" id="PSJ46367.1"/>
    </source>
</evidence>
<comment type="caution">
    <text evidence="7">The sequence shown here is derived from an EMBL/GenBank/DDBJ whole genome shotgun (WGS) entry which is preliminary data.</text>
</comment>
<evidence type="ECO:0000313" key="8">
    <source>
        <dbReference type="Proteomes" id="UP000240243"/>
    </source>
</evidence>
<gene>
    <name evidence="7" type="ORF">C7H85_06940</name>
</gene>
<dbReference type="InterPro" id="IPR050446">
    <property type="entry name" value="FAD-oxidoreductase/Apoptosis"/>
</dbReference>
<comment type="cofactor">
    <cofactor evidence="1">
        <name>FAD</name>
        <dbReference type="ChEBI" id="CHEBI:57692"/>
    </cofactor>
</comment>
<keyword evidence="3" id="KW-0274">FAD</keyword>
<evidence type="ECO:0000256" key="3">
    <source>
        <dbReference type="ARBA" id="ARBA00022827"/>
    </source>
</evidence>
<keyword evidence="4" id="KW-0560">Oxidoreductase</keyword>
<dbReference type="InterPro" id="IPR016156">
    <property type="entry name" value="FAD/NAD-linked_Rdtase_dimer_sf"/>
</dbReference>
<name>A0A2P7R828_9GAMM</name>
<dbReference type="Gene3D" id="3.30.390.30">
    <property type="match status" value="1"/>
</dbReference>
<keyword evidence="2" id="KW-0285">Flavoprotein</keyword>
<dbReference type="InterPro" id="IPR036188">
    <property type="entry name" value="FAD/NAD-bd_sf"/>
</dbReference>
<dbReference type="SUPFAM" id="SSF51905">
    <property type="entry name" value="FAD/NAD(P)-binding domain"/>
    <property type="match status" value="2"/>
</dbReference>
<reference evidence="7 8" key="1">
    <citation type="submission" date="2018-03" db="EMBL/GenBank/DDBJ databases">
        <title>The draft genome of Zobellella sp. 59N8.</title>
        <authorList>
            <person name="Liu L."/>
            <person name="Li L."/>
            <person name="Zhang X."/>
            <person name="Liang L."/>
            <person name="Wang T."/>
        </authorList>
    </citation>
    <scope>NUCLEOTIDE SEQUENCE [LARGE SCALE GENOMIC DNA]</scope>
    <source>
        <strain evidence="7 8">59N8</strain>
    </source>
</reference>
<dbReference type="Proteomes" id="UP000240243">
    <property type="component" value="Unassembled WGS sequence"/>
</dbReference>
<dbReference type="GO" id="GO:0005737">
    <property type="term" value="C:cytoplasm"/>
    <property type="evidence" value="ECO:0007669"/>
    <property type="project" value="TreeGrafter"/>
</dbReference>
<dbReference type="PRINTS" id="PR00411">
    <property type="entry name" value="PNDRDTASEI"/>
</dbReference>
<dbReference type="PANTHER" id="PTHR43557">
    <property type="entry name" value="APOPTOSIS-INDUCING FACTOR 1"/>
    <property type="match status" value="1"/>
</dbReference>
<evidence type="ECO:0000259" key="5">
    <source>
        <dbReference type="Pfam" id="PF07992"/>
    </source>
</evidence>
<dbReference type="Pfam" id="PF14759">
    <property type="entry name" value="Reductase_C"/>
    <property type="match status" value="1"/>
</dbReference>
<dbReference type="PRINTS" id="PR00368">
    <property type="entry name" value="FADPNR"/>
</dbReference>
<evidence type="ECO:0000256" key="1">
    <source>
        <dbReference type="ARBA" id="ARBA00001974"/>
    </source>
</evidence>
<evidence type="ECO:0000256" key="2">
    <source>
        <dbReference type="ARBA" id="ARBA00022630"/>
    </source>
</evidence>
<dbReference type="RefSeq" id="WP_106728984.1">
    <property type="nucleotide sequence ID" value="NZ_PXYG01000002.1"/>
</dbReference>
<protein>
    <submittedName>
        <fullName evidence="7">FAD-dependent oxidoreductase</fullName>
    </submittedName>
</protein>
<feature type="domain" description="Reductase C-terminal" evidence="6">
    <location>
        <begin position="320"/>
        <end position="400"/>
    </location>
</feature>
<dbReference type="InterPro" id="IPR028202">
    <property type="entry name" value="Reductase_C"/>
</dbReference>
<dbReference type="EMBL" id="PXYG01000002">
    <property type="protein sequence ID" value="PSJ46367.1"/>
    <property type="molecule type" value="Genomic_DNA"/>
</dbReference>
<dbReference type="AlphaFoldDB" id="A0A2P7R828"/>